<evidence type="ECO:0000313" key="1">
    <source>
        <dbReference type="EMBL" id="NDU93875.1"/>
    </source>
</evidence>
<accession>A0A6L9L039</accession>
<protein>
    <submittedName>
        <fullName evidence="1">Antitoxin</fullName>
    </submittedName>
</protein>
<reference evidence="1 2" key="1">
    <citation type="submission" date="2020-02" db="EMBL/GenBank/DDBJ databases">
        <title>Draft genome sequence of two Spirosoma agri KCTC 52727 and Spirosoma terrae KCTC 52035.</title>
        <authorList>
            <person name="Rojas J."/>
            <person name="Ambika Manirajan B."/>
            <person name="Suarez C."/>
            <person name="Ratering S."/>
            <person name="Schnell S."/>
        </authorList>
    </citation>
    <scope>NUCLEOTIDE SEQUENCE [LARGE SCALE GENOMIC DNA]</scope>
    <source>
        <strain evidence="1 2">KCTC 52035</strain>
    </source>
</reference>
<organism evidence="1 2">
    <name type="scientific">Spirosoma terrae</name>
    <dbReference type="NCBI Taxonomy" id="1968276"/>
    <lineage>
        <taxon>Bacteria</taxon>
        <taxon>Pseudomonadati</taxon>
        <taxon>Bacteroidota</taxon>
        <taxon>Cytophagia</taxon>
        <taxon>Cytophagales</taxon>
        <taxon>Cytophagaceae</taxon>
        <taxon>Spirosoma</taxon>
    </lineage>
</organism>
<comment type="caution">
    <text evidence="1">The sequence shown here is derived from an EMBL/GenBank/DDBJ whole genome shotgun (WGS) entry which is preliminary data.</text>
</comment>
<dbReference type="AlphaFoldDB" id="A0A6L9L039"/>
<gene>
    <name evidence="1" type="ORF">GK108_03245</name>
</gene>
<dbReference type="RefSeq" id="WP_163942643.1">
    <property type="nucleotide sequence ID" value="NZ_JAAFZH010000001.1"/>
</dbReference>
<name>A0A6L9L039_9BACT</name>
<proteinExistence type="predicted"/>
<dbReference type="InterPro" id="IPR013321">
    <property type="entry name" value="Arc_rbn_hlx_hlx"/>
</dbReference>
<dbReference type="Gene3D" id="1.10.1220.10">
    <property type="entry name" value="Met repressor-like"/>
    <property type="match status" value="1"/>
</dbReference>
<keyword evidence="2" id="KW-1185">Reference proteome</keyword>
<dbReference type="EMBL" id="JAAFZH010000001">
    <property type="protein sequence ID" value="NDU93875.1"/>
    <property type="molecule type" value="Genomic_DNA"/>
</dbReference>
<dbReference type="Proteomes" id="UP000474175">
    <property type="component" value="Unassembled WGS sequence"/>
</dbReference>
<dbReference type="GO" id="GO:0006355">
    <property type="term" value="P:regulation of DNA-templated transcription"/>
    <property type="evidence" value="ECO:0007669"/>
    <property type="project" value="InterPro"/>
</dbReference>
<sequence length="71" mass="8250">MTVVSVELEDKLAVELKEAAELLKTDEVELIRKAVTNYIRQYRMDRIREGAQPYADQAGFLTEDDIYREIS</sequence>
<evidence type="ECO:0000313" key="2">
    <source>
        <dbReference type="Proteomes" id="UP000474175"/>
    </source>
</evidence>